<keyword evidence="1" id="KW-0479">Metal-binding</keyword>
<evidence type="ECO:0000313" key="5">
    <source>
        <dbReference type="EMBL" id="KAJ3843706.1"/>
    </source>
</evidence>
<keyword evidence="3" id="KW-0862">Zinc</keyword>
<dbReference type="EMBL" id="MU805969">
    <property type="protein sequence ID" value="KAJ3843706.1"/>
    <property type="molecule type" value="Genomic_DNA"/>
</dbReference>
<dbReference type="SMART" id="SM00154">
    <property type="entry name" value="ZnF_AN1"/>
    <property type="match status" value="2"/>
</dbReference>
<feature type="domain" description="AN1-type" evidence="4">
    <location>
        <begin position="62"/>
        <end position="108"/>
    </location>
</feature>
<dbReference type="AlphaFoldDB" id="A0AA38UK30"/>
<evidence type="ECO:0000259" key="4">
    <source>
        <dbReference type="SMART" id="SM00154"/>
    </source>
</evidence>
<dbReference type="PANTHER" id="PTHR14677:SF20">
    <property type="entry name" value="ZINC FINGER AN1-TYPE CONTAINING 2A-RELATED"/>
    <property type="match status" value="1"/>
</dbReference>
<evidence type="ECO:0000313" key="6">
    <source>
        <dbReference type="Proteomes" id="UP001163846"/>
    </source>
</evidence>
<dbReference type="GO" id="GO:0005737">
    <property type="term" value="C:cytoplasm"/>
    <property type="evidence" value="ECO:0007669"/>
    <property type="project" value="TreeGrafter"/>
</dbReference>
<keyword evidence="2" id="KW-0863">Zinc-finger</keyword>
<reference evidence="5" key="1">
    <citation type="submission" date="2022-08" db="EMBL/GenBank/DDBJ databases">
        <authorList>
            <consortium name="DOE Joint Genome Institute"/>
            <person name="Min B."/>
            <person name="Riley R."/>
            <person name="Sierra-Patev S."/>
            <person name="Naranjo-Ortiz M."/>
            <person name="Looney B."/>
            <person name="Konkel Z."/>
            <person name="Slot J.C."/>
            <person name="Sakamoto Y."/>
            <person name="Steenwyk J.L."/>
            <person name="Rokas A."/>
            <person name="Carro J."/>
            <person name="Camarero S."/>
            <person name="Ferreira P."/>
            <person name="Molpeceres G."/>
            <person name="Ruiz-Duenas F.J."/>
            <person name="Serrano A."/>
            <person name="Henrissat B."/>
            <person name="Drula E."/>
            <person name="Hughes K.W."/>
            <person name="Mata J.L."/>
            <person name="Ishikawa N.K."/>
            <person name="Vargas-Isla R."/>
            <person name="Ushijima S."/>
            <person name="Smith C.A."/>
            <person name="Ahrendt S."/>
            <person name="Andreopoulos W."/>
            <person name="He G."/>
            <person name="Labutti K."/>
            <person name="Lipzen A."/>
            <person name="Ng V."/>
            <person name="Sandor L."/>
            <person name="Barry K."/>
            <person name="Martinez A.T."/>
            <person name="Xiao Y."/>
            <person name="Gibbons J.G."/>
            <person name="Terashima K."/>
            <person name="Hibbett D.S."/>
            <person name="Grigoriev I.V."/>
        </authorList>
    </citation>
    <scope>NUCLEOTIDE SEQUENCE</scope>
    <source>
        <strain evidence="5">TFB9207</strain>
    </source>
</reference>
<sequence length="263" mass="29782">MSSELLNVGKCCFICSEVDFLPTSCPHCQNKFCKDHIPLEAHSCPLAHRTDSTDSFTKLQRCNLDGCNNLSLNASSSSSSEPTCTACQGSFCVGHREPVSHNCSFKEGAPKLPQRNETARALLSKNFAQPSSKTVVKRRIPAKPTDPAKLAQFRKLELMKLRQRAYPLDPKHQKWTIPVDQRRFFKASMDNKPTKDLWMEKSVITGKAFDLLIAQFEIQSTETQKYQLFYIAEAEQKEAPLRYDQPLADQVHDGGEVVFRIRE</sequence>
<accession>A0AA38UK30</accession>
<gene>
    <name evidence="5" type="ORF">F5878DRAFT_238982</name>
</gene>
<evidence type="ECO:0000256" key="2">
    <source>
        <dbReference type="ARBA" id="ARBA00022771"/>
    </source>
</evidence>
<dbReference type="PANTHER" id="PTHR14677">
    <property type="entry name" value="ARSENITE INDUCUBLE RNA ASSOCIATED PROTEIN AIP-1-RELATED"/>
    <property type="match status" value="1"/>
</dbReference>
<keyword evidence="6" id="KW-1185">Reference proteome</keyword>
<dbReference type="InterPro" id="IPR035896">
    <property type="entry name" value="AN1-like_Znf"/>
</dbReference>
<comment type="caution">
    <text evidence="5">The sequence shown here is derived from an EMBL/GenBank/DDBJ whole genome shotgun (WGS) entry which is preliminary data.</text>
</comment>
<protein>
    <recommendedName>
        <fullName evidence="4">AN1-type domain-containing protein</fullName>
    </recommendedName>
</protein>
<dbReference type="Pfam" id="PF01428">
    <property type="entry name" value="zf-AN1"/>
    <property type="match status" value="2"/>
</dbReference>
<proteinExistence type="predicted"/>
<dbReference type="SUPFAM" id="SSF118310">
    <property type="entry name" value="AN1-like Zinc finger"/>
    <property type="match status" value="2"/>
</dbReference>
<dbReference type="Gene3D" id="4.10.1110.10">
    <property type="entry name" value="AN1-like Zinc finger"/>
    <property type="match status" value="2"/>
</dbReference>
<evidence type="ECO:0000256" key="3">
    <source>
        <dbReference type="ARBA" id="ARBA00022833"/>
    </source>
</evidence>
<feature type="domain" description="AN1-type" evidence="4">
    <location>
        <begin position="12"/>
        <end position="49"/>
    </location>
</feature>
<dbReference type="Proteomes" id="UP001163846">
    <property type="component" value="Unassembled WGS sequence"/>
</dbReference>
<evidence type="ECO:0000256" key="1">
    <source>
        <dbReference type="ARBA" id="ARBA00022723"/>
    </source>
</evidence>
<dbReference type="GO" id="GO:0008270">
    <property type="term" value="F:zinc ion binding"/>
    <property type="evidence" value="ECO:0007669"/>
    <property type="project" value="UniProtKB-KW"/>
</dbReference>
<name>A0AA38UK30_9AGAR</name>
<dbReference type="InterPro" id="IPR000058">
    <property type="entry name" value="Znf_AN1"/>
</dbReference>
<organism evidence="5 6">
    <name type="scientific">Lentinula raphanica</name>
    <dbReference type="NCBI Taxonomy" id="153919"/>
    <lineage>
        <taxon>Eukaryota</taxon>
        <taxon>Fungi</taxon>
        <taxon>Dikarya</taxon>
        <taxon>Basidiomycota</taxon>
        <taxon>Agaricomycotina</taxon>
        <taxon>Agaricomycetes</taxon>
        <taxon>Agaricomycetidae</taxon>
        <taxon>Agaricales</taxon>
        <taxon>Marasmiineae</taxon>
        <taxon>Omphalotaceae</taxon>
        <taxon>Lentinula</taxon>
    </lineage>
</organism>